<accession>A0A4V3X9K7</accession>
<protein>
    <submittedName>
        <fullName evidence="3">Uncharacterized protein</fullName>
    </submittedName>
</protein>
<dbReference type="Proteomes" id="UP000309038">
    <property type="component" value="Unassembled WGS sequence"/>
</dbReference>
<keyword evidence="2" id="KW-0812">Transmembrane</keyword>
<sequence length="184" mass="20812">MSQISHMPVESTPTGCYYSGVFGVSALFWLPALVYEPMLCVLVLWKAWGEDLLANVRLELYGDVTEKERGGNARLTTPPLVKRMARESLIYFVVIFIELMGSTLIWALFNRDINIIMPWSCALPSILGSRLFLNMREIVLKAGEEDSYVLETLVFRPSAQFFTPPSPSDVEGQEQEREENDRAG</sequence>
<gene>
    <name evidence="3" type="ORF">EW026_g6934</name>
</gene>
<keyword evidence="2" id="KW-0472">Membrane</keyword>
<dbReference type="AlphaFoldDB" id="A0A4V3X9K7"/>
<feature type="region of interest" description="Disordered" evidence="1">
    <location>
        <begin position="161"/>
        <end position="184"/>
    </location>
</feature>
<dbReference type="EMBL" id="SGPJ01000429">
    <property type="protein sequence ID" value="THG94562.1"/>
    <property type="molecule type" value="Genomic_DNA"/>
</dbReference>
<keyword evidence="2" id="KW-1133">Transmembrane helix</keyword>
<organism evidence="3 4">
    <name type="scientific">Hermanssonia centrifuga</name>
    <dbReference type="NCBI Taxonomy" id="98765"/>
    <lineage>
        <taxon>Eukaryota</taxon>
        <taxon>Fungi</taxon>
        <taxon>Dikarya</taxon>
        <taxon>Basidiomycota</taxon>
        <taxon>Agaricomycotina</taxon>
        <taxon>Agaricomycetes</taxon>
        <taxon>Polyporales</taxon>
        <taxon>Meruliaceae</taxon>
        <taxon>Hermanssonia</taxon>
    </lineage>
</organism>
<evidence type="ECO:0000256" key="1">
    <source>
        <dbReference type="SAM" id="MobiDB-lite"/>
    </source>
</evidence>
<feature type="transmembrane region" description="Helical" evidence="2">
    <location>
        <begin position="89"/>
        <end position="109"/>
    </location>
</feature>
<evidence type="ECO:0000313" key="3">
    <source>
        <dbReference type="EMBL" id="THG94562.1"/>
    </source>
</evidence>
<name>A0A4V3X9K7_9APHY</name>
<proteinExistence type="predicted"/>
<comment type="caution">
    <text evidence="3">The sequence shown here is derived from an EMBL/GenBank/DDBJ whole genome shotgun (WGS) entry which is preliminary data.</text>
</comment>
<feature type="transmembrane region" description="Helical" evidence="2">
    <location>
        <begin position="20"/>
        <end position="45"/>
    </location>
</feature>
<evidence type="ECO:0000313" key="4">
    <source>
        <dbReference type="Proteomes" id="UP000309038"/>
    </source>
</evidence>
<evidence type="ECO:0000256" key="2">
    <source>
        <dbReference type="SAM" id="Phobius"/>
    </source>
</evidence>
<keyword evidence="4" id="KW-1185">Reference proteome</keyword>
<reference evidence="3 4" key="1">
    <citation type="submission" date="2019-02" db="EMBL/GenBank/DDBJ databases">
        <title>Genome sequencing of the rare red list fungi Phlebia centrifuga.</title>
        <authorList>
            <person name="Buettner E."/>
            <person name="Kellner H."/>
        </authorList>
    </citation>
    <scope>NUCLEOTIDE SEQUENCE [LARGE SCALE GENOMIC DNA]</scope>
    <source>
        <strain evidence="3 4">DSM 108282</strain>
    </source>
</reference>